<gene>
    <name evidence="2" type="ORF">QE152_g39346</name>
</gene>
<name>A0AAW1HU30_POPJA</name>
<organism evidence="2 3">
    <name type="scientific">Popillia japonica</name>
    <name type="common">Japanese beetle</name>
    <dbReference type="NCBI Taxonomy" id="7064"/>
    <lineage>
        <taxon>Eukaryota</taxon>
        <taxon>Metazoa</taxon>
        <taxon>Ecdysozoa</taxon>
        <taxon>Arthropoda</taxon>
        <taxon>Hexapoda</taxon>
        <taxon>Insecta</taxon>
        <taxon>Pterygota</taxon>
        <taxon>Neoptera</taxon>
        <taxon>Endopterygota</taxon>
        <taxon>Coleoptera</taxon>
        <taxon>Polyphaga</taxon>
        <taxon>Scarabaeiformia</taxon>
        <taxon>Scarabaeidae</taxon>
        <taxon>Rutelinae</taxon>
        <taxon>Popillia</taxon>
    </lineage>
</organism>
<accession>A0AAW1HU30</accession>
<feature type="region of interest" description="Disordered" evidence="1">
    <location>
        <begin position="49"/>
        <end position="78"/>
    </location>
</feature>
<keyword evidence="3" id="KW-1185">Reference proteome</keyword>
<evidence type="ECO:0000256" key="1">
    <source>
        <dbReference type="SAM" id="MobiDB-lite"/>
    </source>
</evidence>
<dbReference type="EMBL" id="JASPKY010000930">
    <property type="protein sequence ID" value="KAK9680118.1"/>
    <property type="molecule type" value="Genomic_DNA"/>
</dbReference>
<sequence length="196" mass="21723">MVLQVLDLVSTTSEPFYGDCPAQTYTDLDINASGHTTCTVVPQGGYGQLRSPACPPTEEIRDEGSPPPGPPPGLFHVQRSPTYHHIKESYKSSCPPSETGNYGGGIETLQSLTSEEQAQFLACNPHYADDHEYQSLDHQPQAYLESSPEFYPGNNLLETKYHPHGYMKNYPRGAGRYNEGYSEAYLNTFENIPTDI</sequence>
<evidence type="ECO:0000313" key="2">
    <source>
        <dbReference type="EMBL" id="KAK9680118.1"/>
    </source>
</evidence>
<reference evidence="2 3" key="1">
    <citation type="journal article" date="2024" name="BMC Genomics">
        <title>De novo assembly and annotation of Popillia japonica's genome with initial clues to its potential as an invasive pest.</title>
        <authorList>
            <person name="Cucini C."/>
            <person name="Boschi S."/>
            <person name="Funari R."/>
            <person name="Cardaioli E."/>
            <person name="Iannotti N."/>
            <person name="Marturano G."/>
            <person name="Paoli F."/>
            <person name="Bruttini M."/>
            <person name="Carapelli A."/>
            <person name="Frati F."/>
            <person name="Nardi F."/>
        </authorList>
    </citation>
    <scope>NUCLEOTIDE SEQUENCE [LARGE SCALE GENOMIC DNA]</scope>
    <source>
        <strain evidence="2">DMR45628</strain>
    </source>
</reference>
<proteinExistence type="predicted"/>
<dbReference type="AlphaFoldDB" id="A0AAW1HU30"/>
<evidence type="ECO:0000313" key="3">
    <source>
        <dbReference type="Proteomes" id="UP001458880"/>
    </source>
</evidence>
<protein>
    <submittedName>
        <fullName evidence="2">Ets-domain</fullName>
    </submittedName>
</protein>
<dbReference type="Proteomes" id="UP001458880">
    <property type="component" value="Unassembled WGS sequence"/>
</dbReference>
<comment type="caution">
    <text evidence="2">The sequence shown here is derived from an EMBL/GenBank/DDBJ whole genome shotgun (WGS) entry which is preliminary data.</text>
</comment>